<dbReference type="GO" id="GO:0016120">
    <property type="term" value="P:carotene biosynthetic process"/>
    <property type="evidence" value="ECO:0007669"/>
    <property type="project" value="EnsemblPlants"/>
</dbReference>
<dbReference type="Pfam" id="PF07298">
    <property type="entry name" value="NnrU"/>
    <property type="match status" value="1"/>
</dbReference>
<proteinExistence type="predicted"/>
<evidence type="ECO:0000313" key="7">
    <source>
        <dbReference type="EMBL" id="KZM86666.1"/>
    </source>
</evidence>
<dbReference type="GO" id="GO:0090471">
    <property type="term" value="F:9,15,9'-tri-cis-zeta-carotene isomerase activity"/>
    <property type="evidence" value="ECO:0007669"/>
    <property type="project" value="EnsemblPlants"/>
</dbReference>
<feature type="transmembrane region" description="Helical" evidence="5">
    <location>
        <begin position="136"/>
        <end position="155"/>
    </location>
</feature>
<feature type="transmembrane region" description="Helical" evidence="5">
    <location>
        <begin position="334"/>
        <end position="353"/>
    </location>
</feature>
<dbReference type="EMBL" id="LNRQ01000007">
    <property type="protein sequence ID" value="KZM86666.1"/>
    <property type="molecule type" value="Genomic_DNA"/>
</dbReference>
<dbReference type="OMA" id="YVLNVAW"/>
<dbReference type="InterPro" id="IPR009915">
    <property type="entry name" value="NnrU_dom"/>
</dbReference>
<dbReference type="EMBL" id="CP093349">
    <property type="protein sequence ID" value="WOH07870.1"/>
    <property type="molecule type" value="Genomic_DNA"/>
</dbReference>
<dbReference type="PANTHER" id="PTHR35988:SF2">
    <property type="entry name" value="15-CIS-ZETA-CAROTENE ISOMERASE, CHLOROPLASTIC"/>
    <property type="match status" value="1"/>
</dbReference>
<evidence type="ECO:0000256" key="1">
    <source>
        <dbReference type="ARBA" id="ARBA00004141"/>
    </source>
</evidence>
<sequence length="365" mass="40775">MANSILLTTPFPLSSKPKSFHLKLTSSFTHITINNPFKLPTRKLPNSQLSNFKKIQAIGETDERSSISIDPDEDLLVGEDAAVFELGQQKVSSWLYFGGVLGVVLFILQVGWIDNSTGIGKDFINAVSAISDSPEVVMLLLILIFAGVHSGLASLRDAGEKLIGERAFRVLFAGTSLPLAVSTVVYFINHRYDGVQLWQLQDVSLLHHLLWLSNFVSFFFLYPSTFNLLEVAAVDKPKMHLWESGIMRITRHPQMVGQVMWCLAHTIWIGNSVAVAASVGLIGHHLFGVWNGDRRLAIRYGEDFELVKSRTSVIPFAAILEGRQKLPKDYYKEFIRLPYAAITFITLGAYFAHPLMRAASFGLHW</sequence>
<keyword evidence="7" id="KW-0413">Isomerase</keyword>
<evidence type="ECO:0000256" key="3">
    <source>
        <dbReference type="ARBA" id="ARBA00022989"/>
    </source>
</evidence>
<keyword evidence="4 5" id="KW-0472">Membrane</keyword>
<dbReference type="Gramene" id="KZM86666">
    <property type="protein sequence ID" value="KZM86666"/>
    <property type="gene ID" value="DCAR_023800"/>
</dbReference>
<feature type="transmembrane region" description="Helical" evidence="5">
    <location>
        <begin position="208"/>
        <end position="229"/>
    </location>
</feature>
<dbReference type="GO" id="GO:0009507">
    <property type="term" value="C:chloroplast"/>
    <property type="evidence" value="ECO:0007669"/>
    <property type="project" value="TreeGrafter"/>
</dbReference>
<dbReference type="GO" id="GO:0016020">
    <property type="term" value="C:membrane"/>
    <property type="evidence" value="ECO:0007669"/>
    <property type="project" value="UniProtKB-SubCell"/>
</dbReference>
<feature type="transmembrane region" description="Helical" evidence="5">
    <location>
        <begin position="94"/>
        <end position="113"/>
    </location>
</feature>
<dbReference type="Proteomes" id="UP000077755">
    <property type="component" value="Chromosome 7"/>
</dbReference>
<reference evidence="7" key="1">
    <citation type="journal article" date="2016" name="Nat. Genet.">
        <title>A high-quality carrot genome assembly provides new insights into carotenoid accumulation and asterid genome evolution.</title>
        <authorList>
            <person name="Iorizzo M."/>
            <person name="Ellison S."/>
            <person name="Senalik D."/>
            <person name="Zeng P."/>
            <person name="Satapoomin P."/>
            <person name="Huang J."/>
            <person name="Bowman M."/>
            <person name="Iovene M."/>
            <person name="Sanseverino W."/>
            <person name="Cavagnaro P."/>
            <person name="Yildiz M."/>
            <person name="Macko-Podgorni A."/>
            <person name="Moranska E."/>
            <person name="Grzebelus E."/>
            <person name="Grzebelus D."/>
            <person name="Ashrafi H."/>
            <person name="Zheng Z."/>
            <person name="Cheng S."/>
            <person name="Spooner D."/>
            <person name="Van Deynze A."/>
            <person name="Simon P."/>
        </authorList>
    </citation>
    <scope>NUCLEOTIDE SEQUENCE [LARGE SCALE GENOMIC DNA]</scope>
    <source>
        <tissue evidence="7">Leaf</tissue>
    </source>
</reference>
<dbReference type="STRING" id="79200.A0A164SUS7"/>
<dbReference type="PANTHER" id="PTHR35988">
    <property type="entry name" value="15-CIS-ZETA-CAROTENE ISOMERASE, CHLOROPLASTIC"/>
    <property type="match status" value="1"/>
</dbReference>
<comment type="subcellular location">
    <subcellularLocation>
        <location evidence="1">Membrane</location>
        <topology evidence="1">Multi-pass membrane protein</topology>
    </subcellularLocation>
</comment>
<evidence type="ECO:0000256" key="5">
    <source>
        <dbReference type="SAM" id="Phobius"/>
    </source>
</evidence>
<dbReference type="AlphaFoldDB" id="A0A164SUS7"/>
<evidence type="ECO:0000256" key="4">
    <source>
        <dbReference type="ARBA" id="ARBA00023136"/>
    </source>
</evidence>
<accession>A0A164SUS7</accession>
<reference evidence="8" key="2">
    <citation type="submission" date="2022-03" db="EMBL/GenBank/DDBJ databases">
        <title>Draft title - Genomic analysis of global carrot germplasm unveils the trajectory of domestication and the origin of high carotenoid orange carrot.</title>
        <authorList>
            <person name="Iorizzo M."/>
            <person name="Ellison S."/>
            <person name="Senalik D."/>
            <person name="Macko-Podgorni A."/>
            <person name="Grzebelus D."/>
            <person name="Bostan H."/>
            <person name="Rolling W."/>
            <person name="Curaba J."/>
            <person name="Simon P."/>
        </authorList>
    </citation>
    <scope>NUCLEOTIDE SEQUENCE</scope>
    <source>
        <tissue evidence="8">Leaf</tissue>
    </source>
</reference>
<protein>
    <submittedName>
        <fullName evidence="7">Zeta-carotene isomerase</fullName>
    </submittedName>
</protein>
<evidence type="ECO:0000259" key="6">
    <source>
        <dbReference type="Pfam" id="PF07298"/>
    </source>
</evidence>
<organism evidence="7">
    <name type="scientific">Daucus carota subsp. sativus</name>
    <name type="common">Carrot</name>
    <dbReference type="NCBI Taxonomy" id="79200"/>
    <lineage>
        <taxon>Eukaryota</taxon>
        <taxon>Viridiplantae</taxon>
        <taxon>Streptophyta</taxon>
        <taxon>Embryophyta</taxon>
        <taxon>Tracheophyta</taxon>
        <taxon>Spermatophyta</taxon>
        <taxon>Magnoliopsida</taxon>
        <taxon>eudicotyledons</taxon>
        <taxon>Gunneridae</taxon>
        <taxon>Pentapetalae</taxon>
        <taxon>asterids</taxon>
        <taxon>campanulids</taxon>
        <taxon>Apiales</taxon>
        <taxon>Apiaceae</taxon>
        <taxon>Apioideae</taxon>
        <taxon>Scandiceae</taxon>
        <taxon>Daucinae</taxon>
        <taxon>Daucus</taxon>
        <taxon>Daucus sect. Daucus</taxon>
    </lineage>
</organism>
<dbReference type="GeneID" id="108196139"/>
<evidence type="ECO:0000313" key="8">
    <source>
        <dbReference type="EMBL" id="WOH07870.1"/>
    </source>
</evidence>
<keyword evidence="3 5" id="KW-1133">Transmembrane helix</keyword>
<feature type="transmembrane region" description="Helical" evidence="5">
    <location>
        <begin position="167"/>
        <end position="188"/>
    </location>
</feature>
<feature type="domain" description="NnrU" evidence="6">
    <location>
        <begin position="137"/>
        <end position="356"/>
    </location>
</feature>
<dbReference type="OrthoDB" id="41527at2759"/>
<keyword evidence="9" id="KW-1185">Reference proteome</keyword>
<dbReference type="Gene3D" id="1.20.120.1630">
    <property type="match status" value="1"/>
</dbReference>
<gene>
    <name evidence="7" type="primary">Z-ISO</name>
    <name evidence="7" type="ORF">DCAR_023800</name>
    <name evidence="8" type="ORF">DCAR_0727304</name>
</gene>
<name>A0A164SUS7_DAUCS</name>
<evidence type="ECO:0000313" key="9">
    <source>
        <dbReference type="Proteomes" id="UP000077755"/>
    </source>
</evidence>
<dbReference type="KEGG" id="dcr:108196139"/>
<keyword evidence="2 5" id="KW-0812">Transmembrane</keyword>
<evidence type="ECO:0000256" key="2">
    <source>
        <dbReference type="ARBA" id="ARBA00022692"/>
    </source>
</evidence>